<sequence>MKPHRIRMTHNLLLNYGLYRKMEIYRPHKATAEEMTKFHSDDYIRFLRSIRPDNMSEYNKQMQRFNVGEDCPVFDGLYEFCQLSSGGSVAGAVKLNKQATEIAVNWAGGLHHAKKSEASGFCYVNDIVLAILELLKYHQRVLYIDIDIHHGDGVEEAFYTTDRVMTVSFHKYGEYFPGTGDLRDIGAGKGKYYAVNFPLRDGIDDESYEQIFNPIMSKVMETYQPSAVVLQCGADSLSGDRLGCFNLTLKGVQMQAIPEDAINDESDDEDKSNPDERISIRASDKRIAPDNEYSDSEDEGDSRRDQRSFKGNRKRPRTESTEGGAESKADAKEVSKNVNGEKENASKENAKESDKKQDVNKVSTEHARDGTSSTSDDSKALTFNSKPKLLNFNFSLSENVGLFCLPELYQPEGMHLLKENGINTVQNLVEECCDPKRRRKIVEVFDDLSNALCKVADLAEFIRVAHPDHHFCKSAEDTCISIGTLVEQLNTHTVIYNILRNVVESGDVIPTSSLDNHVAQLFLSDFEQSGIHLPEEKRKLAVDLNEYVLHLGQRFSIGAHQAKQVNKEDLPSHIRHQFALEGDNITINGLYTDAANEVAREAAYKIYLYPSDEQETTLIKLLQSRNRLAQLCGFPTYGDRALRGSLAESPEMVTNFLDSLTSELKPRAAKDYNTMRSMKKSMHRSSKELALWDIPYYSGVARRQLTGSGEDFSAYFSLGACMEGLDFLFRTLYGIRLQPSQLKPGEAWNNDIYKIEVVHESEGLLGTIFCDFYDRSRKPHQDCHFTIVGGKELSDGTYQNPVVVLMLTLPAPSWGRPSLLTPSMADNLFHEMGHAMHSMLARTQYQHVTGTRCATDLAEVPSILMEFFASDPRMVSKFARHYKTGEKLPMEKIEALCSAKHSFSASDMQQQVFYSTLDQRLHKTNFDNGTTTTDVLNQVQHECYGLPVVPNTAWQHRFSHLVGYGAKYYSYLLSRGVAAWIWQQYFQENPFSRESGEKFRQGFLAHGGSKPPHEMVASFLGKDVNPTSLTQSLMLDLDVKQDALQQLLRQNGSAPF</sequence>
<dbReference type="PANTHER" id="PTHR11804:SF79">
    <property type="entry name" value="MITOCHONDRIAL INTERMEDIATE PEPTIDASE"/>
    <property type="match status" value="1"/>
</dbReference>
<keyword evidence="10" id="KW-0156">Chromatin regulator</keyword>
<comment type="catalytic activity">
    <reaction evidence="14">
        <text>N(6)-acetyl-L-lysyl-[histone] + H2O = L-lysyl-[histone] + acetate</text>
        <dbReference type="Rhea" id="RHEA:58196"/>
        <dbReference type="Rhea" id="RHEA-COMP:9845"/>
        <dbReference type="Rhea" id="RHEA-COMP:11338"/>
        <dbReference type="ChEBI" id="CHEBI:15377"/>
        <dbReference type="ChEBI" id="CHEBI:29969"/>
        <dbReference type="ChEBI" id="CHEBI:30089"/>
        <dbReference type="ChEBI" id="CHEBI:61930"/>
        <dbReference type="EC" id="3.5.1.98"/>
    </reaction>
</comment>
<dbReference type="AlphaFoldDB" id="A0A9N6WUE6"/>
<comment type="similarity">
    <text evidence="3">Belongs to the histone deacetylase family. HD type 1 subfamily.</text>
</comment>
<dbReference type="Gene3D" id="1.10.1370.10">
    <property type="entry name" value="Neurolysin, domain 3"/>
    <property type="match status" value="1"/>
</dbReference>
<evidence type="ECO:0000256" key="16">
    <source>
        <dbReference type="SAM" id="MobiDB-lite"/>
    </source>
</evidence>
<evidence type="ECO:0000256" key="3">
    <source>
        <dbReference type="ARBA" id="ARBA00006457"/>
    </source>
</evidence>
<dbReference type="Pfam" id="PF00850">
    <property type="entry name" value="Hist_deacetyl"/>
    <property type="match status" value="1"/>
</dbReference>
<dbReference type="InterPro" id="IPR033851">
    <property type="entry name" value="M3A_MIP"/>
</dbReference>
<evidence type="ECO:0000256" key="2">
    <source>
        <dbReference type="ARBA" id="ARBA00006040"/>
    </source>
</evidence>
<name>A0A9N6WUE6_9CRUS</name>
<proteinExistence type="inferred from homology"/>
<keyword evidence="9 15" id="KW-0862">Zinc</keyword>
<keyword evidence="5" id="KW-0678">Repressor</keyword>
<dbReference type="InterPro" id="IPR023696">
    <property type="entry name" value="Ureohydrolase_dom_sf"/>
</dbReference>
<reference evidence="19" key="1">
    <citation type="submission" date="2021-04" db="EMBL/GenBank/DDBJ databases">
        <authorList>
            <person name="Cornetti L."/>
        </authorList>
    </citation>
    <scope>NUCLEOTIDE SEQUENCE</scope>
</reference>
<evidence type="ECO:0000259" key="18">
    <source>
        <dbReference type="Pfam" id="PF01432"/>
    </source>
</evidence>
<feature type="compositionally biased region" description="Basic and acidic residues" evidence="16">
    <location>
        <begin position="271"/>
        <end position="289"/>
    </location>
</feature>
<dbReference type="CDD" id="cd06457">
    <property type="entry name" value="M3A_MIP"/>
    <property type="match status" value="1"/>
</dbReference>
<dbReference type="FunFam" id="3.40.390.10:FF:000013">
    <property type="entry name" value="Mitochondrial intermediate peptidase"/>
    <property type="match status" value="1"/>
</dbReference>
<dbReference type="InterPro" id="IPR001567">
    <property type="entry name" value="Pept_M3A_M3B_dom"/>
</dbReference>
<dbReference type="PRINTS" id="PR01270">
    <property type="entry name" value="HDASUPER"/>
</dbReference>
<evidence type="ECO:0000256" key="5">
    <source>
        <dbReference type="ARBA" id="ARBA00022491"/>
    </source>
</evidence>
<evidence type="ECO:0000259" key="17">
    <source>
        <dbReference type="Pfam" id="PF00850"/>
    </source>
</evidence>
<dbReference type="GO" id="GO:0005739">
    <property type="term" value="C:mitochondrion"/>
    <property type="evidence" value="ECO:0007669"/>
    <property type="project" value="UniProtKB-SubCell"/>
</dbReference>
<dbReference type="GO" id="GO:0006627">
    <property type="term" value="P:protein processing involved in protein targeting to mitochondrion"/>
    <property type="evidence" value="ECO:0007669"/>
    <property type="project" value="TreeGrafter"/>
</dbReference>
<dbReference type="InterPro" id="IPR003084">
    <property type="entry name" value="HDAC_I/II"/>
</dbReference>
<dbReference type="InterPro" id="IPR037138">
    <property type="entry name" value="His_deacetylse_dom_sf"/>
</dbReference>
<feature type="compositionally biased region" description="Polar residues" evidence="16">
    <location>
        <begin position="370"/>
        <end position="380"/>
    </location>
</feature>
<evidence type="ECO:0000256" key="12">
    <source>
        <dbReference type="ARBA" id="ARBA00023049"/>
    </source>
</evidence>
<dbReference type="PANTHER" id="PTHR11804">
    <property type="entry name" value="PROTEASE M3 THIMET OLIGOPEPTIDASE-RELATED"/>
    <property type="match status" value="1"/>
</dbReference>
<feature type="domain" description="Peptidase M3A/M3B catalytic" evidence="18">
    <location>
        <begin position="591"/>
        <end position="1033"/>
    </location>
</feature>
<comment type="subcellular location">
    <subcellularLocation>
        <location evidence="1">Mitochondrion</location>
    </subcellularLocation>
</comment>
<dbReference type="GO" id="GO:0046872">
    <property type="term" value="F:metal ion binding"/>
    <property type="evidence" value="ECO:0007669"/>
    <property type="project" value="UniProtKB-UniRule"/>
</dbReference>
<keyword evidence="7 15" id="KW-0479">Metal-binding</keyword>
<comment type="cofactor">
    <cofactor evidence="15">
        <name>Zn(2+)</name>
        <dbReference type="ChEBI" id="CHEBI:29105"/>
    </cofactor>
    <text evidence="15">Binds 1 zinc ion.</text>
</comment>
<evidence type="ECO:0000256" key="9">
    <source>
        <dbReference type="ARBA" id="ARBA00022833"/>
    </source>
</evidence>
<dbReference type="Pfam" id="PF01432">
    <property type="entry name" value="Peptidase_M3"/>
    <property type="match status" value="1"/>
</dbReference>
<comment type="similarity">
    <text evidence="2 15">Belongs to the peptidase M3 family.</text>
</comment>
<evidence type="ECO:0000256" key="6">
    <source>
        <dbReference type="ARBA" id="ARBA00022670"/>
    </source>
</evidence>
<dbReference type="InterPro" id="IPR024079">
    <property type="entry name" value="MetalloPept_cat_dom_sf"/>
</dbReference>
<evidence type="ECO:0000256" key="13">
    <source>
        <dbReference type="ARBA" id="ARBA00023128"/>
    </source>
</evidence>
<dbReference type="SUPFAM" id="SSF55486">
    <property type="entry name" value="Metalloproteases ('zincins'), catalytic domain"/>
    <property type="match status" value="1"/>
</dbReference>
<protein>
    <recommendedName>
        <fullName evidence="4">histone deacetylase</fullName>
        <ecNumber evidence="4">3.5.1.98</ecNumber>
    </recommendedName>
</protein>
<dbReference type="GO" id="GO:0006518">
    <property type="term" value="P:peptide metabolic process"/>
    <property type="evidence" value="ECO:0007669"/>
    <property type="project" value="TreeGrafter"/>
</dbReference>
<dbReference type="InterPro" id="IPR045090">
    <property type="entry name" value="Pept_M3A_M3B"/>
</dbReference>
<gene>
    <name evidence="19" type="primary">EOG090X02LQ</name>
</gene>
<dbReference type="GO" id="GO:0141221">
    <property type="term" value="F:histone deacetylase activity, hydrolytic mechanism"/>
    <property type="evidence" value="ECO:0007669"/>
    <property type="project" value="UniProtKB-EC"/>
</dbReference>
<keyword evidence="8 15" id="KW-0378">Hydrolase</keyword>
<keyword evidence="6 15" id="KW-0645">Protease</keyword>
<dbReference type="InterPro" id="IPR024077">
    <property type="entry name" value="Neurolysin/TOP_dom2"/>
</dbReference>
<keyword evidence="12 15" id="KW-0482">Metalloprotease</keyword>
<dbReference type="PRINTS" id="PR01271">
    <property type="entry name" value="HISDACETLASE"/>
</dbReference>
<keyword evidence="11" id="KW-0809">Transit peptide</keyword>
<evidence type="ECO:0000256" key="8">
    <source>
        <dbReference type="ARBA" id="ARBA00022801"/>
    </source>
</evidence>
<dbReference type="GO" id="GO:0004222">
    <property type="term" value="F:metalloendopeptidase activity"/>
    <property type="evidence" value="ECO:0007669"/>
    <property type="project" value="InterPro"/>
</dbReference>
<evidence type="ECO:0000256" key="11">
    <source>
        <dbReference type="ARBA" id="ARBA00022946"/>
    </source>
</evidence>
<evidence type="ECO:0000256" key="14">
    <source>
        <dbReference type="ARBA" id="ARBA00048287"/>
    </source>
</evidence>
<evidence type="ECO:0000256" key="15">
    <source>
        <dbReference type="RuleBase" id="RU003435"/>
    </source>
</evidence>
<dbReference type="Gene3D" id="3.40.390.10">
    <property type="entry name" value="Collagenase (Catalytic Domain)"/>
    <property type="match status" value="1"/>
</dbReference>
<dbReference type="InterPro" id="IPR000286">
    <property type="entry name" value="HDACs"/>
</dbReference>
<feature type="compositionally biased region" description="Basic and acidic residues" evidence="16">
    <location>
        <begin position="317"/>
        <end position="369"/>
    </location>
</feature>
<evidence type="ECO:0000313" key="19">
    <source>
        <dbReference type="EMBL" id="CAG4642365.1"/>
    </source>
</evidence>
<feature type="compositionally biased region" description="Acidic residues" evidence="16">
    <location>
        <begin position="261"/>
        <end position="270"/>
    </location>
</feature>
<dbReference type="EMBL" id="OC985710">
    <property type="protein sequence ID" value="CAG4642365.1"/>
    <property type="molecule type" value="Genomic_DNA"/>
</dbReference>
<dbReference type="CDD" id="cd09991">
    <property type="entry name" value="HDAC_classI"/>
    <property type="match status" value="1"/>
</dbReference>
<feature type="domain" description="Histone deacetylase" evidence="17">
    <location>
        <begin position="1"/>
        <end position="253"/>
    </location>
</feature>
<feature type="region of interest" description="Disordered" evidence="16">
    <location>
        <begin position="259"/>
        <end position="380"/>
    </location>
</feature>
<keyword evidence="13" id="KW-0496">Mitochondrion</keyword>
<accession>A0A9N6WUE6</accession>
<evidence type="ECO:0000256" key="10">
    <source>
        <dbReference type="ARBA" id="ARBA00022853"/>
    </source>
</evidence>
<dbReference type="InterPro" id="IPR023801">
    <property type="entry name" value="His_deacetylse_dom"/>
</dbReference>
<evidence type="ECO:0000256" key="7">
    <source>
        <dbReference type="ARBA" id="ARBA00022723"/>
    </source>
</evidence>
<evidence type="ECO:0000256" key="1">
    <source>
        <dbReference type="ARBA" id="ARBA00004173"/>
    </source>
</evidence>
<organism evidence="19">
    <name type="scientific">Evadne anonyx</name>
    <dbReference type="NCBI Taxonomy" id="141404"/>
    <lineage>
        <taxon>Eukaryota</taxon>
        <taxon>Metazoa</taxon>
        <taxon>Ecdysozoa</taxon>
        <taxon>Arthropoda</taxon>
        <taxon>Crustacea</taxon>
        <taxon>Branchiopoda</taxon>
        <taxon>Diplostraca</taxon>
        <taxon>Cladocera</taxon>
        <taxon>Onychopoda</taxon>
        <taxon>Podonidae</taxon>
        <taxon>Evadne</taxon>
    </lineage>
</organism>
<dbReference type="EC" id="3.5.1.98" evidence="4"/>
<evidence type="ECO:0000256" key="4">
    <source>
        <dbReference type="ARBA" id="ARBA00012111"/>
    </source>
</evidence>
<dbReference type="SUPFAM" id="SSF52768">
    <property type="entry name" value="Arginase/deacetylase"/>
    <property type="match status" value="1"/>
</dbReference>
<dbReference type="Gene3D" id="3.40.800.20">
    <property type="entry name" value="Histone deacetylase domain"/>
    <property type="match status" value="1"/>
</dbReference>